<dbReference type="InterPro" id="IPR023193">
    <property type="entry name" value="EPSP_synthase_CS"/>
</dbReference>
<dbReference type="GO" id="GO:0005737">
    <property type="term" value="C:cytoplasm"/>
    <property type="evidence" value="ECO:0007669"/>
    <property type="project" value="UniProtKB-SubCell"/>
</dbReference>
<protein>
    <recommendedName>
        <fullName evidence="8">3-phosphoshikimate 1-carboxyvinyltransferase</fullName>
        <ecNumber evidence="8">2.5.1.19</ecNumber>
    </recommendedName>
    <alternativeName>
        <fullName evidence="8">5-enolpyruvylshikimate-3-phosphate synthase</fullName>
        <shortName evidence="8">EPSP synthase</shortName>
        <shortName evidence="8">EPSPS</shortName>
    </alternativeName>
</protein>
<comment type="caution">
    <text evidence="8">Lacks conserved residue(s) required for the propagation of feature annotation.</text>
</comment>
<feature type="binding site" evidence="8">
    <location>
        <position position="397"/>
    </location>
    <ligand>
        <name>phosphoenolpyruvate</name>
        <dbReference type="ChEBI" id="CHEBI:58702"/>
    </ligand>
</feature>
<dbReference type="PIRSF" id="PIRSF000505">
    <property type="entry name" value="EPSPS"/>
    <property type="match status" value="1"/>
</dbReference>
<evidence type="ECO:0000256" key="7">
    <source>
        <dbReference type="ARBA" id="ARBA00044633"/>
    </source>
</evidence>
<feature type="binding site" evidence="8">
    <location>
        <position position="323"/>
    </location>
    <ligand>
        <name>3-phosphoshikimate</name>
        <dbReference type="ChEBI" id="CHEBI:145989"/>
    </ligand>
</feature>
<dbReference type="EC" id="2.5.1.19" evidence="8"/>
<dbReference type="Gene3D" id="3.65.10.10">
    <property type="entry name" value="Enolpyruvate transferase domain"/>
    <property type="match status" value="2"/>
</dbReference>
<keyword evidence="11" id="KW-1185">Reference proteome</keyword>
<keyword evidence="6 8" id="KW-0057">Aromatic amino acid biosynthesis</keyword>
<dbReference type="CDD" id="cd01556">
    <property type="entry name" value="EPSP_synthase"/>
    <property type="match status" value="1"/>
</dbReference>
<keyword evidence="4 8" id="KW-0028">Amino-acid biosynthesis</keyword>
<feature type="binding site" evidence="8">
    <location>
        <position position="422"/>
    </location>
    <ligand>
        <name>phosphoenolpyruvate</name>
        <dbReference type="ChEBI" id="CHEBI:58702"/>
    </ligand>
</feature>
<comment type="subcellular location">
    <subcellularLocation>
        <location evidence="8">Cytoplasm</location>
    </subcellularLocation>
</comment>
<dbReference type="UniPathway" id="UPA00053">
    <property type="reaction ID" value="UER00089"/>
</dbReference>
<dbReference type="GO" id="GO:0003866">
    <property type="term" value="F:3-phosphoshikimate 1-carboxyvinyltransferase activity"/>
    <property type="evidence" value="ECO:0007669"/>
    <property type="project" value="UniProtKB-UniRule"/>
</dbReference>
<dbReference type="HAMAP" id="MF_00210">
    <property type="entry name" value="EPSP_synth"/>
    <property type="match status" value="1"/>
</dbReference>
<evidence type="ECO:0000256" key="8">
    <source>
        <dbReference type="HAMAP-Rule" id="MF_00210"/>
    </source>
</evidence>
<comment type="similarity">
    <text evidence="2 8">Belongs to the EPSP synthase family.</text>
</comment>
<dbReference type="GO" id="GO:0009073">
    <property type="term" value="P:aromatic amino acid family biosynthetic process"/>
    <property type="evidence" value="ECO:0007669"/>
    <property type="project" value="UniProtKB-KW"/>
</dbReference>
<comment type="pathway">
    <text evidence="1 8">Metabolic intermediate biosynthesis; chorismate biosynthesis; chorismate from D-erythrose 4-phosphate and phosphoenolpyruvate: step 6/7.</text>
</comment>
<dbReference type="Pfam" id="PF00275">
    <property type="entry name" value="EPSP_synthase"/>
    <property type="match status" value="1"/>
</dbReference>
<dbReference type="InterPro" id="IPR006264">
    <property type="entry name" value="EPSP_synthase"/>
</dbReference>
<feature type="binding site" evidence="8">
    <location>
        <position position="173"/>
    </location>
    <ligand>
        <name>3-phosphoshikimate</name>
        <dbReference type="ChEBI" id="CHEBI:145989"/>
    </ligand>
</feature>
<dbReference type="EMBL" id="CADIKM010000004">
    <property type="protein sequence ID" value="CAB3781495.1"/>
    <property type="molecule type" value="Genomic_DNA"/>
</dbReference>
<feature type="binding site" evidence="8">
    <location>
        <position position="354"/>
    </location>
    <ligand>
        <name>phosphoenolpyruvate</name>
        <dbReference type="ChEBI" id="CHEBI:58702"/>
    </ligand>
</feature>
<dbReference type="PANTHER" id="PTHR21090:SF5">
    <property type="entry name" value="PENTAFUNCTIONAL AROM POLYPEPTIDE"/>
    <property type="match status" value="1"/>
</dbReference>
<dbReference type="FunFam" id="3.65.10.10:FF:000003">
    <property type="entry name" value="3-phosphoshikimate 1-carboxyvinyltransferase"/>
    <property type="match status" value="1"/>
</dbReference>
<evidence type="ECO:0000256" key="3">
    <source>
        <dbReference type="ARBA" id="ARBA00022490"/>
    </source>
</evidence>
<feature type="domain" description="Enolpyruvate transferase" evidence="9">
    <location>
        <begin position="10"/>
        <end position="430"/>
    </location>
</feature>
<gene>
    <name evidence="8 10" type="primary">aroA</name>
    <name evidence="10" type="ORF">LMG28138_01227</name>
</gene>
<feature type="binding site" evidence="8">
    <location>
        <position position="174"/>
    </location>
    <ligand>
        <name>phosphoenolpyruvate</name>
        <dbReference type="ChEBI" id="CHEBI:58702"/>
    </ligand>
</feature>
<sequence>MEQLVLGPFSRASGTVRLPGSKSISNRVLLLAALAEGETRVENLLASDDTRVMLDALAKLGVELERGDGNCLIKGIGGNSSGAFPVKEADLFLGNAGTAVRPLTAALALSGGEYRVAGVARMHERPIGDLVDGLRQIGAQIDYELNDGFPPLRIHPAAIRVSAPIRVRGDVSSQFLTALLMTLPLVSASGPVVVEIEGELISKPYVEITMRLMERFGVVVEREGWARFTIPANARFKSPGRIAVEGDASSASYFLAAGAIGGGPLRVEGVGHTSIQGDVRFADALAQMGANVSVGDDWIEVRGVENDHGRLKPIDMDFNLIPDAAMTIAVAALFADGTSTLRNIASWRVKETDRLAAMATELRKVGATVEEGADYLKVTPPARLSAGAEIDTYDDHRMAMCFSLVSLAGVPVTINDPRCVGKTFPDYFDRFAEVARR</sequence>
<feature type="binding site" evidence="8">
    <location>
        <position position="23"/>
    </location>
    <ligand>
        <name>3-phosphoshikimate</name>
        <dbReference type="ChEBI" id="CHEBI:145989"/>
    </ligand>
</feature>
<evidence type="ECO:0000256" key="1">
    <source>
        <dbReference type="ARBA" id="ARBA00004811"/>
    </source>
</evidence>
<name>A0A6S7AY73_9BURK</name>
<keyword evidence="5 8" id="KW-0808">Transferase</keyword>
<feature type="binding site" evidence="8">
    <location>
        <position position="22"/>
    </location>
    <ligand>
        <name>phosphoenolpyruvate</name>
        <dbReference type="ChEBI" id="CHEBI:58702"/>
    </ligand>
</feature>
<evidence type="ECO:0000313" key="10">
    <source>
        <dbReference type="EMBL" id="CAB3781495.1"/>
    </source>
</evidence>
<dbReference type="SUPFAM" id="SSF55205">
    <property type="entry name" value="EPT/RTPC-like"/>
    <property type="match status" value="1"/>
</dbReference>
<evidence type="ECO:0000256" key="4">
    <source>
        <dbReference type="ARBA" id="ARBA00022605"/>
    </source>
</evidence>
<dbReference type="PANTHER" id="PTHR21090">
    <property type="entry name" value="AROM/DEHYDROQUINATE SYNTHASE"/>
    <property type="match status" value="1"/>
</dbReference>
<evidence type="ECO:0000313" key="11">
    <source>
        <dbReference type="Proteomes" id="UP000494115"/>
    </source>
</evidence>
<proteinExistence type="inferred from homology"/>
<feature type="binding site" evidence="8">
    <location>
        <position position="125"/>
    </location>
    <ligand>
        <name>phosphoenolpyruvate</name>
        <dbReference type="ChEBI" id="CHEBI:58702"/>
    </ligand>
</feature>
<evidence type="ECO:0000259" key="9">
    <source>
        <dbReference type="Pfam" id="PF00275"/>
    </source>
</evidence>
<feature type="active site" description="Proton acceptor" evidence="8">
    <location>
        <position position="323"/>
    </location>
</feature>
<keyword evidence="3 8" id="KW-0963">Cytoplasm</keyword>
<dbReference type="GO" id="GO:0008652">
    <property type="term" value="P:amino acid biosynthetic process"/>
    <property type="evidence" value="ECO:0007669"/>
    <property type="project" value="UniProtKB-KW"/>
</dbReference>
<dbReference type="RefSeq" id="WP_175103769.1">
    <property type="nucleotide sequence ID" value="NZ_CADIKM010000004.1"/>
</dbReference>
<feature type="binding site" evidence="8">
    <location>
        <position position="22"/>
    </location>
    <ligand>
        <name>3-phosphoshikimate</name>
        <dbReference type="ChEBI" id="CHEBI:145989"/>
    </ligand>
</feature>
<reference evidence="10 11" key="1">
    <citation type="submission" date="2020-04" db="EMBL/GenBank/DDBJ databases">
        <authorList>
            <person name="De Canck E."/>
        </authorList>
    </citation>
    <scope>NUCLEOTIDE SEQUENCE [LARGE SCALE GENOMIC DNA]</scope>
    <source>
        <strain evidence="10 11">LMG 28138</strain>
    </source>
</reference>
<evidence type="ECO:0000256" key="2">
    <source>
        <dbReference type="ARBA" id="ARBA00009948"/>
    </source>
</evidence>
<accession>A0A6S7AY73</accession>
<dbReference type="PROSITE" id="PS00885">
    <property type="entry name" value="EPSP_SYNTHASE_2"/>
    <property type="match status" value="1"/>
</dbReference>
<evidence type="ECO:0000256" key="5">
    <source>
        <dbReference type="ARBA" id="ARBA00022679"/>
    </source>
</evidence>
<dbReference type="InterPro" id="IPR036968">
    <property type="entry name" value="Enolpyruvate_Tfrase_sf"/>
</dbReference>
<organism evidence="10 11">
    <name type="scientific">Pararobbsia alpina</name>
    <dbReference type="NCBI Taxonomy" id="621374"/>
    <lineage>
        <taxon>Bacteria</taxon>
        <taxon>Pseudomonadati</taxon>
        <taxon>Pseudomonadota</taxon>
        <taxon>Betaproteobacteria</taxon>
        <taxon>Burkholderiales</taxon>
        <taxon>Burkholderiaceae</taxon>
        <taxon>Pararobbsia</taxon>
    </lineage>
</organism>
<feature type="binding site" evidence="8">
    <location>
        <position position="202"/>
    </location>
    <ligand>
        <name>3-phosphoshikimate</name>
        <dbReference type="ChEBI" id="CHEBI:145989"/>
    </ligand>
</feature>
<comment type="subunit">
    <text evidence="8">Monomer.</text>
</comment>
<feature type="binding site" evidence="8">
    <location>
        <position position="174"/>
    </location>
    <ligand>
        <name>3-phosphoshikimate</name>
        <dbReference type="ChEBI" id="CHEBI:145989"/>
    </ligand>
</feature>
<feature type="binding site" evidence="8">
    <location>
        <position position="27"/>
    </location>
    <ligand>
        <name>3-phosphoshikimate</name>
        <dbReference type="ChEBI" id="CHEBI:145989"/>
    </ligand>
</feature>
<comment type="function">
    <text evidence="8">Catalyzes the transfer of the enolpyruvyl moiety of phosphoenolpyruvate (PEP) to the 5-hydroxyl of shikimate-3-phosphate (S3P) to produce enolpyruvyl shikimate-3-phosphate and inorganic phosphate.</text>
</comment>
<dbReference type="AlphaFoldDB" id="A0A6S7AY73"/>
<dbReference type="Proteomes" id="UP000494115">
    <property type="component" value="Unassembled WGS sequence"/>
</dbReference>
<feature type="binding site" evidence="8">
    <location>
        <position position="97"/>
    </location>
    <ligand>
        <name>phosphoenolpyruvate</name>
        <dbReference type="ChEBI" id="CHEBI:58702"/>
    </ligand>
</feature>
<dbReference type="InterPro" id="IPR001986">
    <property type="entry name" value="Enolpyruvate_Tfrase_dom"/>
</dbReference>
<dbReference type="NCBIfam" id="TIGR01356">
    <property type="entry name" value="aroA"/>
    <property type="match status" value="1"/>
</dbReference>
<dbReference type="PROSITE" id="PS00104">
    <property type="entry name" value="EPSP_SYNTHASE_1"/>
    <property type="match status" value="1"/>
</dbReference>
<evidence type="ECO:0000256" key="6">
    <source>
        <dbReference type="ARBA" id="ARBA00023141"/>
    </source>
</evidence>
<comment type="catalytic activity">
    <reaction evidence="7">
        <text>3-phosphoshikimate + phosphoenolpyruvate = 5-O-(1-carboxyvinyl)-3-phosphoshikimate + phosphate</text>
        <dbReference type="Rhea" id="RHEA:21256"/>
        <dbReference type="ChEBI" id="CHEBI:43474"/>
        <dbReference type="ChEBI" id="CHEBI:57701"/>
        <dbReference type="ChEBI" id="CHEBI:58702"/>
        <dbReference type="ChEBI" id="CHEBI:145989"/>
        <dbReference type="EC" id="2.5.1.19"/>
    </reaction>
    <physiologicalReaction direction="left-to-right" evidence="7">
        <dbReference type="Rhea" id="RHEA:21257"/>
    </physiologicalReaction>
</comment>
<dbReference type="GO" id="GO:0009423">
    <property type="term" value="P:chorismate biosynthetic process"/>
    <property type="evidence" value="ECO:0007669"/>
    <property type="project" value="UniProtKB-UniRule"/>
</dbReference>
<feature type="binding site" evidence="8">
    <location>
        <position position="172"/>
    </location>
    <ligand>
        <name>3-phosphoshikimate</name>
        <dbReference type="ChEBI" id="CHEBI:145989"/>
    </ligand>
</feature>
<dbReference type="InterPro" id="IPR013792">
    <property type="entry name" value="RNA3'P_cycl/enolpyr_Trfase_a/b"/>
</dbReference>
<feature type="binding site" evidence="8">
    <location>
        <position position="350"/>
    </location>
    <ligand>
        <name>3-phosphoshikimate</name>
        <dbReference type="ChEBI" id="CHEBI:145989"/>
    </ligand>
</feature>